<evidence type="ECO:0000256" key="7">
    <source>
        <dbReference type="SAM" id="Phobius"/>
    </source>
</evidence>
<protein>
    <submittedName>
        <fullName evidence="8">Uncharacterized protein</fullName>
    </submittedName>
</protein>
<comment type="subcellular location">
    <subcellularLocation>
        <location evidence="1">Membrane</location>
        <topology evidence="1">Multi-pass membrane protein</topology>
    </subcellularLocation>
</comment>
<keyword evidence="5 7" id="KW-1133">Transmembrane helix</keyword>
<keyword evidence="6 7" id="KW-0472">Membrane</keyword>
<gene>
    <name evidence="8" type="ORF">DC041_0007217</name>
</gene>
<feature type="transmembrane region" description="Helical" evidence="7">
    <location>
        <begin position="40"/>
        <end position="64"/>
    </location>
</feature>
<reference evidence="8 9" key="1">
    <citation type="journal article" date="2019" name="PLoS Pathog.">
        <title>Genome sequence of the bovine parasite Schistosoma bovis Tanzania.</title>
        <authorList>
            <person name="Oey H."/>
            <person name="Zakrzewski M."/>
            <person name="Gobert G."/>
            <person name="Gravermann K."/>
            <person name="Stoye J."/>
            <person name="Jones M."/>
            <person name="Mcmanus D."/>
            <person name="Krause L."/>
        </authorList>
    </citation>
    <scope>NUCLEOTIDE SEQUENCE [LARGE SCALE GENOMIC DNA]</scope>
    <source>
        <strain evidence="8 9">TAN1997</strain>
    </source>
</reference>
<evidence type="ECO:0000313" key="9">
    <source>
        <dbReference type="Proteomes" id="UP000290809"/>
    </source>
</evidence>
<name>A0A430QHU8_SCHBO</name>
<organism evidence="8 9">
    <name type="scientific">Schistosoma bovis</name>
    <name type="common">Blood fluke</name>
    <dbReference type="NCBI Taxonomy" id="6184"/>
    <lineage>
        <taxon>Eukaryota</taxon>
        <taxon>Metazoa</taxon>
        <taxon>Spiralia</taxon>
        <taxon>Lophotrochozoa</taxon>
        <taxon>Platyhelminthes</taxon>
        <taxon>Trematoda</taxon>
        <taxon>Digenea</taxon>
        <taxon>Strigeidida</taxon>
        <taxon>Schistosomatoidea</taxon>
        <taxon>Schistosomatidae</taxon>
        <taxon>Schistosoma</taxon>
    </lineage>
</organism>
<dbReference type="Pfam" id="PF01733">
    <property type="entry name" value="Nucleoside_tran"/>
    <property type="match status" value="1"/>
</dbReference>
<evidence type="ECO:0000256" key="5">
    <source>
        <dbReference type="ARBA" id="ARBA00022989"/>
    </source>
</evidence>
<evidence type="ECO:0000256" key="2">
    <source>
        <dbReference type="ARBA" id="ARBA00007965"/>
    </source>
</evidence>
<feature type="transmembrane region" description="Helical" evidence="7">
    <location>
        <begin position="6"/>
        <end position="28"/>
    </location>
</feature>
<comment type="caution">
    <text evidence="8">The sequence shown here is derived from an EMBL/GenBank/DDBJ whole genome shotgun (WGS) entry which is preliminary data.</text>
</comment>
<evidence type="ECO:0000256" key="4">
    <source>
        <dbReference type="ARBA" id="ARBA00022692"/>
    </source>
</evidence>
<evidence type="ECO:0000256" key="1">
    <source>
        <dbReference type="ARBA" id="ARBA00004141"/>
    </source>
</evidence>
<evidence type="ECO:0000256" key="3">
    <source>
        <dbReference type="ARBA" id="ARBA00022448"/>
    </source>
</evidence>
<accession>A0A430QHU8</accession>
<dbReference type="GO" id="GO:0005337">
    <property type="term" value="F:nucleoside transmembrane transporter activity"/>
    <property type="evidence" value="ECO:0007669"/>
    <property type="project" value="InterPro"/>
</dbReference>
<sequence>MKYSNAVIVGSNACGAIISLVNIITKLLTLSAVKSQRSIIISAVIFFLSAVLIIIACTFTFFWLQRLVSFVSFEFYCLFPYSLLYMVIRLL</sequence>
<comment type="similarity">
    <text evidence="2">Belongs to the SLC29A/ENT transporter (TC 2.A.57) family.</text>
</comment>
<dbReference type="GO" id="GO:0016020">
    <property type="term" value="C:membrane"/>
    <property type="evidence" value="ECO:0007669"/>
    <property type="project" value="UniProtKB-SubCell"/>
</dbReference>
<feature type="transmembrane region" description="Helical" evidence="7">
    <location>
        <begin position="70"/>
        <end position="88"/>
    </location>
</feature>
<dbReference type="EMBL" id="QMKO01001703">
    <property type="protein sequence ID" value="RTG87246.1"/>
    <property type="molecule type" value="Genomic_DNA"/>
</dbReference>
<dbReference type="InterPro" id="IPR002259">
    <property type="entry name" value="Eqnu_transpt"/>
</dbReference>
<dbReference type="AlphaFoldDB" id="A0A430QHU8"/>
<proteinExistence type="inferred from homology"/>
<keyword evidence="3" id="KW-0813">Transport</keyword>
<keyword evidence="9" id="KW-1185">Reference proteome</keyword>
<evidence type="ECO:0000256" key="6">
    <source>
        <dbReference type="ARBA" id="ARBA00023136"/>
    </source>
</evidence>
<keyword evidence="4 7" id="KW-0812">Transmembrane</keyword>
<dbReference type="Proteomes" id="UP000290809">
    <property type="component" value="Unassembled WGS sequence"/>
</dbReference>
<evidence type="ECO:0000313" key="8">
    <source>
        <dbReference type="EMBL" id="RTG87246.1"/>
    </source>
</evidence>